<sequence length="357" mass="40982">MRMKLKEDLDVLYWEWDMWKDPYGIVNQLIATILPKNIPFTEDNLKEPHNGLSLAHNEFVWEALETLASAYWPGHDVSRRQHEVIRNLALAYQRQLMDQIRSAFFGCADVLKAFVACPDSAEVARTYSALASAQRPRVSSLTQVEMIMPIWTECSGEISGAFTRASVHMSDKDLVDLLSSLQSVVARMQLIELSVLTFLKEDIPPTAWWKPTITAWRDKVYAMRRITSDYNYRTRWYLQSWPRWTADNDVDSQLEFLKIGSRDQDPLRLETQFCNFIFARLPRNPRITNSRFSETTSSQPHCLSPEAASAARGCVVPTHNSFMDDRTSVHNAAARGHGASTSRDSRRRSKSDRCIIM</sequence>
<name>A0A507D2L7_9FUNG</name>
<evidence type="ECO:0000313" key="3">
    <source>
        <dbReference type="Proteomes" id="UP000317494"/>
    </source>
</evidence>
<dbReference type="Proteomes" id="UP000317494">
    <property type="component" value="Unassembled WGS sequence"/>
</dbReference>
<dbReference type="EMBL" id="QEAN01000152">
    <property type="protein sequence ID" value="TPX45488.1"/>
    <property type="molecule type" value="Genomic_DNA"/>
</dbReference>
<evidence type="ECO:0000256" key="1">
    <source>
        <dbReference type="SAM" id="MobiDB-lite"/>
    </source>
</evidence>
<feature type="region of interest" description="Disordered" evidence="1">
    <location>
        <begin position="332"/>
        <end position="357"/>
    </location>
</feature>
<reference evidence="2 3" key="1">
    <citation type="journal article" date="2019" name="Sci. Rep.">
        <title>Comparative genomics of chytrid fungi reveal insights into the obligate biotrophic and pathogenic lifestyle of Synchytrium endobioticum.</title>
        <authorList>
            <person name="van de Vossenberg B.T.L.H."/>
            <person name="Warris S."/>
            <person name="Nguyen H.D.T."/>
            <person name="van Gent-Pelzer M.P.E."/>
            <person name="Joly D.L."/>
            <person name="van de Geest H.C."/>
            <person name="Bonants P.J.M."/>
            <person name="Smith D.S."/>
            <person name="Levesque C.A."/>
            <person name="van der Lee T.A.J."/>
        </authorList>
    </citation>
    <scope>NUCLEOTIDE SEQUENCE [LARGE SCALE GENOMIC DNA]</scope>
    <source>
        <strain evidence="2 3">MB42</strain>
    </source>
</reference>
<dbReference type="AlphaFoldDB" id="A0A507D2L7"/>
<proteinExistence type="predicted"/>
<protein>
    <submittedName>
        <fullName evidence="2">Uncharacterized protein</fullName>
    </submittedName>
</protein>
<keyword evidence="3" id="KW-1185">Reference proteome</keyword>
<evidence type="ECO:0000313" key="2">
    <source>
        <dbReference type="EMBL" id="TPX45488.1"/>
    </source>
</evidence>
<dbReference type="VEuPathDB" id="FungiDB:SeMB42_g03992"/>
<comment type="caution">
    <text evidence="2">The sequence shown here is derived from an EMBL/GenBank/DDBJ whole genome shotgun (WGS) entry which is preliminary data.</text>
</comment>
<accession>A0A507D2L7</accession>
<gene>
    <name evidence="2" type="ORF">SeMB42_g03992</name>
</gene>
<organism evidence="2 3">
    <name type="scientific">Synchytrium endobioticum</name>
    <dbReference type="NCBI Taxonomy" id="286115"/>
    <lineage>
        <taxon>Eukaryota</taxon>
        <taxon>Fungi</taxon>
        <taxon>Fungi incertae sedis</taxon>
        <taxon>Chytridiomycota</taxon>
        <taxon>Chytridiomycota incertae sedis</taxon>
        <taxon>Chytridiomycetes</taxon>
        <taxon>Synchytriales</taxon>
        <taxon>Synchytriaceae</taxon>
        <taxon>Synchytrium</taxon>
    </lineage>
</organism>